<sequence>MDLCLKRLKQELLSMKEAGDGLYAQMNSMMGALQELKLLQVQTALGQLDISGLHTRAPLSSALAPQVLSSACEEWKTPCDSRTPVQEEQRRFRHRSSLDTSSCSSGLESGAVPLPLTISGYSAPQEDYCGPRVSPPPPAPHHYPQPPTQMADLPRILHSLSSEGPSLDSTYSQEGTDDSSDWTSSLMSRCRNRQPLVLGDNVFADLVGNWLDLPELDKGPLAPGEDEQEEPAHSLSLSRSQEICKRFSLSANIFKKFLRSVRPDRDKLLQEKPGWMPQDGQEAELFKRPKKADKPKGPFYLPFGAGGPQGKGRSCPQPADKKEPMSGIFMDKSQLEMVGKVVPVFDYSTAVWV</sequence>
<evidence type="ECO:0000256" key="2">
    <source>
        <dbReference type="ARBA" id="ARBA00008302"/>
    </source>
</evidence>
<dbReference type="AlphaFoldDB" id="A0A8C9TIQ7"/>
<feature type="compositionally biased region" description="Basic and acidic residues" evidence="8">
    <location>
        <begin position="81"/>
        <end position="90"/>
    </location>
</feature>
<evidence type="ECO:0000256" key="1">
    <source>
        <dbReference type="ARBA" id="ARBA00004123"/>
    </source>
</evidence>
<evidence type="ECO:0000256" key="7">
    <source>
        <dbReference type="ARBA" id="ARBA00072461"/>
    </source>
</evidence>
<name>A0A8C9TIQ7_SCLFO</name>
<evidence type="ECO:0000313" key="11">
    <source>
        <dbReference type="Proteomes" id="UP000694397"/>
    </source>
</evidence>
<comment type="function">
    <text evidence="4">Inhibitor of the serine/threonine-protein kinase PAK4. Acts by binding PAK4 in a substrate-like manner, inhibiting the protein kinase activity.</text>
</comment>
<dbReference type="PANTHER" id="PTHR28615:SF2">
    <property type="entry name" value="PAK4-INHIBITOR INKA2"/>
    <property type="match status" value="1"/>
</dbReference>
<reference evidence="10" key="2">
    <citation type="submission" date="2025-08" db="UniProtKB">
        <authorList>
            <consortium name="Ensembl"/>
        </authorList>
    </citation>
    <scope>IDENTIFICATION</scope>
</reference>
<keyword evidence="3" id="KW-0539">Nucleus</keyword>
<evidence type="ECO:0000256" key="6">
    <source>
        <dbReference type="ARBA" id="ARBA00070090"/>
    </source>
</evidence>
<dbReference type="GO" id="GO:0019901">
    <property type="term" value="F:protein kinase binding"/>
    <property type="evidence" value="ECO:0007669"/>
    <property type="project" value="TreeGrafter"/>
</dbReference>
<feature type="region of interest" description="Disordered" evidence="8">
    <location>
        <begin position="125"/>
        <end position="184"/>
    </location>
</feature>
<dbReference type="Ensembl" id="ENSSFOT00015041456.1">
    <property type="protein sequence ID" value="ENSSFOP00015050448.1"/>
    <property type="gene ID" value="ENSSFOG00015030435.1"/>
</dbReference>
<dbReference type="Proteomes" id="UP000694397">
    <property type="component" value="Chromosome 22"/>
</dbReference>
<comment type="subunit">
    <text evidence="5">Interacts with PAK4.</text>
</comment>
<comment type="similarity">
    <text evidence="2">Belongs to the INKA family.</text>
</comment>
<feature type="region of interest" description="Disordered" evidence="8">
    <location>
        <begin position="81"/>
        <end position="106"/>
    </location>
</feature>
<dbReference type="GeneTree" id="ENSGT00530000063849"/>
<protein>
    <recommendedName>
        <fullName evidence="7">PAK4-inhibitor INKA2</fullName>
    </recommendedName>
    <alternativeName>
        <fullName evidence="6">PAK4-inhibitor inka2</fullName>
    </alternativeName>
</protein>
<dbReference type="PANTHER" id="PTHR28615">
    <property type="entry name" value="PAK4-INHIBITOR INKA1-RELATED"/>
    <property type="match status" value="1"/>
</dbReference>
<dbReference type="FunFam" id="3.30.200.20:FF:000319">
    <property type="entry name" value="Inka box actin regulator 2"/>
    <property type="match status" value="1"/>
</dbReference>
<dbReference type="Pfam" id="PF15342">
    <property type="entry name" value="FAM212"/>
    <property type="match status" value="1"/>
</dbReference>
<dbReference type="InterPro" id="IPR039201">
    <property type="entry name" value="Inka"/>
</dbReference>
<dbReference type="GO" id="GO:0005634">
    <property type="term" value="C:nucleus"/>
    <property type="evidence" value="ECO:0007669"/>
    <property type="project" value="UniProtKB-SubCell"/>
</dbReference>
<evidence type="ECO:0000259" key="9">
    <source>
        <dbReference type="Pfam" id="PF15342"/>
    </source>
</evidence>
<dbReference type="OrthoDB" id="9931119at2759"/>
<proteinExistence type="inferred from homology"/>
<evidence type="ECO:0000256" key="4">
    <source>
        <dbReference type="ARBA" id="ARBA00045406"/>
    </source>
</evidence>
<keyword evidence="11" id="KW-1185">Reference proteome</keyword>
<feature type="region of interest" description="Disordered" evidence="8">
    <location>
        <begin position="218"/>
        <end position="237"/>
    </location>
</feature>
<evidence type="ECO:0000313" key="10">
    <source>
        <dbReference type="Ensembl" id="ENSSFOP00015050448.1"/>
    </source>
</evidence>
<dbReference type="GO" id="GO:0030291">
    <property type="term" value="F:protein serine/threonine kinase inhibitor activity"/>
    <property type="evidence" value="ECO:0007669"/>
    <property type="project" value="InterPro"/>
</dbReference>
<gene>
    <name evidence="10" type="primary">INKA2</name>
</gene>
<feature type="compositionally biased region" description="Pro residues" evidence="8">
    <location>
        <begin position="133"/>
        <end position="147"/>
    </location>
</feature>
<comment type="subcellular location">
    <subcellularLocation>
        <location evidence="1">Nucleus</location>
    </subcellularLocation>
</comment>
<evidence type="ECO:0000256" key="5">
    <source>
        <dbReference type="ARBA" id="ARBA00046852"/>
    </source>
</evidence>
<accession>A0A8C9TIQ7</accession>
<feature type="domain" description="FAM212" evidence="9">
    <location>
        <begin position="168"/>
        <end position="216"/>
    </location>
</feature>
<feature type="region of interest" description="Disordered" evidence="8">
    <location>
        <begin position="297"/>
        <end position="326"/>
    </location>
</feature>
<feature type="compositionally biased region" description="Polar residues" evidence="8">
    <location>
        <begin position="159"/>
        <end position="174"/>
    </location>
</feature>
<reference evidence="10" key="3">
    <citation type="submission" date="2025-09" db="UniProtKB">
        <authorList>
            <consortium name="Ensembl"/>
        </authorList>
    </citation>
    <scope>IDENTIFICATION</scope>
</reference>
<dbReference type="InterPro" id="IPR029267">
    <property type="entry name" value="FAM212"/>
</dbReference>
<reference evidence="10 11" key="1">
    <citation type="submission" date="2019-04" db="EMBL/GenBank/DDBJ databases">
        <authorList>
            <consortium name="Wellcome Sanger Institute Data Sharing"/>
        </authorList>
    </citation>
    <scope>NUCLEOTIDE SEQUENCE [LARGE SCALE GENOMIC DNA]</scope>
</reference>
<dbReference type="Gene3D" id="3.30.200.20">
    <property type="entry name" value="Phosphorylase Kinase, domain 1"/>
    <property type="match status" value="1"/>
</dbReference>
<evidence type="ECO:0000256" key="8">
    <source>
        <dbReference type="SAM" id="MobiDB-lite"/>
    </source>
</evidence>
<organism evidence="10 11">
    <name type="scientific">Scleropages formosus</name>
    <name type="common">Asian bonytongue</name>
    <name type="synonym">Osteoglossum formosum</name>
    <dbReference type="NCBI Taxonomy" id="113540"/>
    <lineage>
        <taxon>Eukaryota</taxon>
        <taxon>Metazoa</taxon>
        <taxon>Chordata</taxon>
        <taxon>Craniata</taxon>
        <taxon>Vertebrata</taxon>
        <taxon>Euteleostomi</taxon>
        <taxon>Actinopterygii</taxon>
        <taxon>Neopterygii</taxon>
        <taxon>Teleostei</taxon>
        <taxon>Osteoglossocephala</taxon>
        <taxon>Osteoglossomorpha</taxon>
        <taxon>Osteoglossiformes</taxon>
        <taxon>Osteoglossidae</taxon>
        <taxon>Scleropages</taxon>
    </lineage>
</organism>
<evidence type="ECO:0000256" key="3">
    <source>
        <dbReference type="ARBA" id="ARBA00023242"/>
    </source>
</evidence>